<name>A0A4V2Q334_9GAMM</name>
<feature type="region of interest" description="Disordered" evidence="2">
    <location>
        <begin position="1"/>
        <end position="24"/>
    </location>
</feature>
<sequence>MSLNMTPPTPAETPEDLNGRFAEPVAGRDSRDDLLAAARDIGARLAVDASVRDKERILPHDELNWVLQAGIAAARVPKTHGGPELSYTDLARISILLAKGDPNVAQILIPHFTSVERIRLTGTPHQQTRYFQGLLRGDLISGATGELGGKFVSDMTTRLSNTPRGLRLSGQKFYSTGGLMADRLRVTAKDDSGDTVSVFVPRGRAGIVQHDNWDGMGQRLTASGTTEFLDVAVAEDEVMFYSGEERKKRNYQPAATQMLHSTIEVGIALAVLDDAVAWAHRGARPRADSGVQRSVDDPYVQHTIGNIIANAHAAEAALLRAAALVDTAVAAWYGNAAADELEQRLIEGSIAVAEAKIVCNGAALRAAELIYEVGGSSATLRENNFDRHWRNARTHTTHDPINHRYRVVGNYYLNQTPPPITMYD</sequence>
<dbReference type="GO" id="GO:0008470">
    <property type="term" value="F:3-methylbutanoyl-CoA dehydrogenase activity"/>
    <property type="evidence" value="ECO:0007669"/>
    <property type="project" value="TreeGrafter"/>
</dbReference>
<dbReference type="RefSeq" id="WP_165934184.1">
    <property type="nucleotide sequence ID" value="NZ_SJOI01000001.1"/>
</dbReference>
<keyword evidence="1" id="KW-0560">Oxidoreductase</keyword>
<protein>
    <submittedName>
        <fullName evidence="5">Alkylation response protein AidB-like acyl-CoA dehydrogenase</fullName>
    </submittedName>
</protein>
<reference evidence="5 6" key="1">
    <citation type="submission" date="2019-02" db="EMBL/GenBank/DDBJ databases">
        <title>Investigation of anaerobic lignin degradation for improved lignocellulosic biofuels.</title>
        <authorList>
            <person name="Deangelis K."/>
        </authorList>
    </citation>
    <scope>NUCLEOTIDE SEQUENCE [LARGE SCALE GENOMIC DNA]</scope>
    <source>
        <strain evidence="5 6">159R</strain>
    </source>
</reference>
<dbReference type="PANTHER" id="PTHR43884:SF12">
    <property type="entry name" value="ISOVALERYL-COA DEHYDROGENASE, MITOCHONDRIAL-RELATED"/>
    <property type="match status" value="1"/>
</dbReference>
<dbReference type="Gene3D" id="1.20.140.10">
    <property type="entry name" value="Butyryl-CoA Dehydrogenase, subunit A, domain 3"/>
    <property type="match status" value="1"/>
</dbReference>
<keyword evidence="6" id="KW-1185">Reference proteome</keyword>
<gene>
    <name evidence="5" type="ORF">EZJ58_3402</name>
</gene>
<dbReference type="Pfam" id="PF02771">
    <property type="entry name" value="Acyl-CoA_dh_N"/>
    <property type="match status" value="1"/>
</dbReference>
<dbReference type="InterPro" id="IPR009100">
    <property type="entry name" value="AcylCoA_DH/oxidase_NM_dom_sf"/>
</dbReference>
<dbReference type="SUPFAM" id="SSF47203">
    <property type="entry name" value="Acyl-CoA dehydrogenase C-terminal domain-like"/>
    <property type="match status" value="1"/>
</dbReference>
<dbReference type="EMBL" id="SJOI01000001">
    <property type="protein sequence ID" value="TCL05228.1"/>
    <property type="molecule type" value="Genomic_DNA"/>
</dbReference>
<dbReference type="PANTHER" id="PTHR43884">
    <property type="entry name" value="ACYL-COA DEHYDROGENASE"/>
    <property type="match status" value="1"/>
</dbReference>
<accession>A0A4V2Q334</accession>
<evidence type="ECO:0000259" key="4">
    <source>
        <dbReference type="Pfam" id="PF08028"/>
    </source>
</evidence>
<dbReference type="Proteomes" id="UP000294555">
    <property type="component" value="Unassembled WGS sequence"/>
</dbReference>
<dbReference type="Pfam" id="PF08028">
    <property type="entry name" value="Acyl-CoA_dh_2"/>
    <property type="match status" value="1"/>
</dbReference>
<proteinExistence type="predicted"/>
<dbReference type="InterPro" id="IPR013786">
    <property type="entry name" value="AcylCoA_DH/ox_N"/>
</dbReference>
<dbReference type="PIRSF" id="PIRSF016578">
    <property type="entry name" value="HsaA"/>
    <property type="match status" value="1"/>
</dbReference>
<evidence type="ECO:0000313" key="5">
    <source>
        <dbReference type="EMBL" id="TCL05228.1"/>
    </source>
</evidence>
<dbReference type="InterPro" id="IPR037069">
    <property type="entry name" value="AcylCoA_DH/ox_N_sf"/>
</dbReference>
<dbReference type="Gene3D" id="1.10.540.10">
    <property type="entry name" value="Acyl-CoA dehydrogenase/oxidase, N-terminal domain"/>
    <property type="match status" value="1"/>
</dbReference>
<dbReference type="Gene3D" id="2.40.110.10">
    <property type="entry name" value="Butyryl-CoA Dehydrogenase, subunit A, domain 2"/>
    <property type="match status" value="1"/>
</dbReference>
<evidence type="ECO:0000313" key="6">
    <source>
        <dbReference type="Proteomes" id="UP000294555"/>
    </source>
</evidence>
<dbReference type="AlphaFoldDB" id="A0A4V2Q334"/>
<dbReference type="InterPro" id="IPR046373">
    <property type="entry name" value="Acyl-CoA_Oxase/DH_mid-dom_sf"/>
</dbReference>
<evidence type="ECO:0000256" key="1">
    <source>
        <dbReference type="ARBA" id="ARBA00023002"/>
    </source>
</evidence>
<feature type="domain" description="Acyl-CoA dehydrogenase C-terminal" evidence="4">
    <location>
        <begin position="259"/>
        <end position="399"/>
    </location>
</feature>
<dbReference type="InterPro" id="IPR036250">
    <property type="entry name" value="AcylCo_DH-like_C"/>
</dbReference>
<feature type="domain" description="Acyl-CoA dehydrogenase/oxidase N-terminal" evidence="3">
    <location>
        <begin position="37"/>
        <end position="138"/>
    </location>
</feature>
<comment type="caution">
    <text evidence="5">The sequence shown here is derived from an EMBL/GenBank/DDBJ whole genome shotgun (WGS) entry which is preliminary data.</text>
</comment>
<dbReference type="SUPFAM" id="SSF56645">
    <property type="entry name" value="Acyl-CoA dehydrogenase NM domain-like"/>
    <property type="match status" value="1"/>
</dbReference>
<evidence type="ECO:0000259" key="3">
    <source>
        <dbReference type="Pfam" id="PF02771"/>
    </source>
</evidence>
<dbReference type="InterPro" id="IPR013107">
    <property type="entry name" value="Acyl-CoA_DH_C"/>
</dbReference>
<dbReference type="GO" id="GO:0006552">
    <property type="term" value="P:L-leucine catabolic process"/>
    <property type="evidence" value="ECO:0007669"/>
    <property type="project" value="TreeGrafter"/>
</dbReference>
<evidence type="ECO:0000256" key="2">
    <source>
        <dbReference type="SAM" id="MobiDB-lite"/>
    </source>
</evidence>
<dbReference type="GO" id="GO:0050660">
    <property type="term" value="F:flavin adenine dinucleotide binding"/>
    <property type="evidence" value="ECO:0007669"/>
    <property type="project" value="InterPro"/>
</dbReference>
<organism evidence="5 6">
    <name type="scientific">Sodalis ligni</name>
    <dbReference type="NCBI Taxonomy" id="2697027"/>
    <lineage>
        <taxon>Bacteria</taxon>
        <taxon>Pseudomonadati</taxon>
        <taxon>Pseudomonadota</taxon>
        <taxon>Gammaproteobacteria</taxon>
        <taxon>Enterobacterales</taxon>
        <taxon>Bruguierivoracaceae</taxon>
        <taxon>Sodalis</taxon>
    </lineage>
</organism>